<feature type="domain" description="CRAL-TRIO" evidence="4">
    <location>
        <begin position="584"/>
        <end position="745"/>
    </location>
</feature>
<evidence type="ECO:0000259" key="2">
    <source>
        <dbReference type="PROSITE" id="PS50003"/>
    </source>
</evidence>
<evidence type="ECO:0000259" key="4">
    <source>
        <dbReference type="PROSITE" id="PS50191"/>
    </source>
</evidence>
<dbReference type="SMART" id="SM00049">
    <property type="entry name" value="DEP"/>
    <property type="match status" value="2"/>
</dbReference>
<dbReference type="EMBL" id="QUSZ01006948">
    <property type="protein sequence ID" value="RHY04044.1"/>
    <property type="molecule type" value="Genomic_DNA"/>
</dbReference>
<dbReference type="AlphaFoldDB" id="A0A397ACN5"/>
<dbReference type="PANTHER" id="PTHR45824">
    <property type="entry name" value="GH16843P"/>
    <property type="match status" value="1"/>
</dbReference>
<dbReference type="InterPro" id="IPR036388">
    <property type="entry name" value="WH-like_DNA-bd_sf"/>
</dbReference>
<dbReference type="Pfam" id="PF00169">
    <property type="entry name" value="PH"/>
    <property type="match status" value="1"/>
</dbReference>
<feature type="compositionally biased region" description="Low complexity" evidence="1">
    <location>
        <begin position="474"/>
        <end position="483"/>
    </location>
</feature>
<feature type="region of interest" description="Disordered" evidence="1">
    <location>
        <begin position="119"/>
        <end position="146"/>
    </location>
</feature>
<evidence type="ECO:0000259" key="3">
    <source>
        <dbReference type="PROSITE" id="PS50186"/>
    </source>
</evidence>
<gene>
    <name evidence="5" type="ORF">DYB36_003333</name>
</gene>
<dbReference type="InterPro" id="IPR036390">
    <property type="entry name" value="WH_DNA-bd_sf"/>
</dbReference>
<dbReference type="Gene3D" id="2.30.29.30">
    <property type="entry name" value="Pleckstrin-homology domain (PH domain)/Phosphotyrosine-binding domain (PTB)"/>
    <property type="match status" value="1"/>
</dbReference>
<dbReference type="Pfam" id="PF00650">
    <property type="entry name" value="CRAL_TRIO"/>
    <property type="match status" value="1"/>
</dbReference>
<organism evidence="5 6">
    <name type="scientific">Aphanomyces astaci</name>
    <name type="common">Crayfish plague agent</name>
    <dbReference type="NCBI Taxonomy" id="112090"/>
    <lineage>
        <taxon>Eukaryota</taxon>
        <taxon>Sar</taxon>
        <taxon>Stramenopiles</taxon>
        <taxon>Oomycota</taxon>
        <taxon>Saprolegniomycetes</taxon>
        <taxon>Saprolegniales</taxon>
        <taxon>Verrucalvaceae</taxon>
        <taxon>Aphanomyces</taxon>
    </lineage>
</organism>
<proteinExistence type="predicted"/>
<sequence length="772" mass="86705">MDEPIFTQIRRVTRMRGKVLLRASEYQWISRVMVLEVGSLSFFCPKSQCSLECVQLRDATCETVVVSSDHLHCFRVIEVDGERKTTNEWIIDVSSSQVKQKWISAVQTNILELKRQRSPITGTSTSTSSAESSSTTPLPSDHNPDRIDTARRLIHDLQAQRGSVFLRGKDVLDILQKHIGCKSRTEAVILGNTLLNEGYFKHMVSQYTLLDDDCLFETVSPTQVNLQKQFQTMPDDDGDEAEQSLQNQSNGYYCPELHNLFVSMLSEIEIAYVVDDPRPNEDMSISGVDLDRSSLAFDAAKELTLKECIYGSDAVECLMNAGLVNEDAAMVLGNQLLARGYFSPMDNDTDSFENARKRYVLSSSITRSVAPTAEETLMEIQCQEEKYRQDLVTCDDLKVHGMQLLALSFLVILLLDSLQSMSIGLKFLLVAFCVGGKLYFHDPLIAAAAPAHLPTKLTGPPPKKPKSKRPPPSASSLDLPSPSTLRHRKSPDATTPTTTTWSDSDSPTTVATAAPVVTLTAEELARVAAFRTRLPITDENAFLFTDDYMSSVLNVRNRTMTYAAEKLQRCIAWRQSYGAATITKEEILPQLNNCSFYWCGYDYHNRPIIWTRPKLKNWAKMDTALEIRAHVYMIELGIKHLMPPGVTTFTLVTDCRDVGYREVDIRLMKGLMEVCSGNYPDRIGAICIGPLTTLVKTLTRMLSPLLPVRLREKAKFMKSPGKELEEFMAPQYIPKYMGGEADHPLSDVAGEFDFEFMVTQQRRRLDQLALQS</sequence>
<feature type="region of interest" description="Disordered" evidence="1">
    <location>
        <begin position="453"/>
        <end position="508"/>
    </location>
</feature>
<dbReference type="SMART" id="SM00233">
    <property type="entry name" value="PH"/>
    <property type="match status" value="1"/>
</dbReference>
<dbReference type="SUPFAM" id="SSF46785">
    <property type="entry name" value="Winged helix' DNA-binding domain"/>
    <property type="match status" value="1"/>
</dbReference>
<dbReference type="SMART" id="SM00516">
    <property type="entry name" value="SEC14"/>
    <property type="match status" value="1"/>
</dbReference>
<dbReference type="Gene3D" id="3.40.525.10">
    <property type="entry name" value="CRAL-TRIO lipid binding domain"/>
    <property type="match status" value="1"/>
</dbReference>
<dbReference type="GO" id="GO:0035556">
    <property type="term" value="P:intracellular signal transduction"/>
    <property type="evidence" value="ECO:0007669"/>
    <property type="project" value="InterPro"/>
</dbReference>
<dbReference type="SUPFAM" id="SSF52087">
    <property type="entry name" value="CRAL/TRIO domain"/>
    <property type="match status" value="1"/>
</dbReference>
<reference evidence="5 6" key="1">
    <citation type="submission" date="2018-08" db="EMBL/GenBank/DDBJ databases">
        <title>Aphanomyces genome sequencing and annotation.</title>
        <authorList>
            <person name="Minardi D."/>
            <person name="Oidtmann B."/>
            <person name="Van Der Giezen M."/>
            <person name="Studholme D.J."/>
        </authorList>
    </citation>
    <scope>NUCLEOTIDE SEQUENCE [LARGE SCALE GENOMIC DNA]</scope>
    <source>
        <strain evidence="5 6">Kv</strain>
    </source>
</reference>
<accession>A0A397ACN5</accession>
<feature type="domain" description="PH" evidence="2">
    <location>
        <begin position="12"/>
        <end position="111"/>
    </location>
</feature>
<evidence type="ECO:0008006" key="7">
    <source>
        <dbReference type="Google" id="ProtNLM"/>
    </source>
</evidence>
<dbReference type="InterPro" id="IPR011993">
    <property type="entry name" value="PH-like_dom_sf"/>
</dbReference>
<evidence type="ECO:0000313" key="5">
    <source>
        <dbReference type="EMBL" id="RHY04044.1"/>
    </source>
</evidence>
<comment type="caution">
    <text evidence="5">The sequence shown here is derived from an EMBL/GenBank/DDBJ whole genome shotgun (WGS) entry which is preliminary data.</text>
</comment>
<dbReference type="InterPro" id="IPR001849">
    <property type="entry name" value="PH_domain"/>
</dbReference>
<evidence type="ECO:0000313" key="6">
    <source>
        <dbReference type="Proteomes" id="UP000265427"/>
    </source>
</evidence>
<feature type="compositionally biased region" description="Low complexity" evidence="1">
    <location>
        <begin position="119"/>
        <end position="140"/>
    </location>
</feature>
<feature type="domain" description="DEP" evidence="3">
    <location>
        <begin position="168"/>
        <end position="220"/>
    </location>
</feature>
<dbReference type="InterPro" id="IPR000591">
    <property type="entry name" value="DEP_dom"/>
</dbReference>
<dbReference type="CDD" id="cd00170">
    <property type="entry name" value="SEC14"/>
    <property type="match status" value="1"/>
</dbReference>
<name>A0A397ACN5_APHAT</name>
<dbReference type="Proteomes" id="UP000265427">
    <property type="component" value="Unassembled WGS sequence"/>
</dbReference>
<feature type="compositionally biased region" description="Low complexity" evidence="1">
    <location>
        <begin position="492"/>
        <end position="508"/>
    </location>
</feature>
<dbReference type="CDD" id="cd04371">
    <property type="entry name" value="DEP"/>
    <property type="match status" value="1"/>
</dbReference>
<evidence type="ECO:0000256" key="1">
    <source>
        <dbReference type="SAM" id="MobiDB-lite"/>
    </source>
</evidence>
<dbReference type="PROSITE" id="PS50186">
    <property type="entry name" value="DEP"/>
    <property type="match status" value="1"/>
</dbReference>
<dbReference type="InterPro" id="IPR001251">
    <property type="entry name" value="CRAL-TRIO_dom"/>
</dbReference>
<dbReference type="PANTHER" id="PTHR45824:SF29">
    <property type="entry name" value="GH16843P"/>
    <property type="match status" value="1"/>
</dbReference>
<dbReference type="PROSITE" id="PS50191">
    <property type="entry name" value="CRAL_TRIO"/>
    <property type="match status" value="1"/>
</dbReference>
<dbReference type="Gene3D" id="1.10.10.10">
    <property type="entry name" value="Winged helix-like DNA-binding domain superfamily/Winged helix DNA-binding domain"/>
    <property type="match status" value="2"/>
</dbReference>
<dbReference type="InterPro" id="IPR052578">
    <property type="entry name" value="PI_Transfer_CRAL-TRIO"/>
</dbReference>
<dbReference type="VEuPathDB" id="FungiDB:H257_06452"/>
<dbReference type="GO" id="GO:0008526">
    <property type="term" value="F:phosphatidylinositol transfer activity"/>
    <property type="evidence" value="ECO:0007669"/>
    <property type="project" value="TreeGrafter"/>
</dbReference>
<protein>
    <recommendedName>
        <fullName evidence="7">CRAL-TRIO domain-containing protein</fullName>
    </recommendedName>
</protein>
<dbReference type="PROSITE" id="PS50003">
    <property type="entry name" value="PH_DOMAIN"/>
    <property type="match status" value="1"/>
</dbReference>
<dbReference type="SUPFAM" id="SSF50729">
    <property type="entry name" value="PH domain-like"/>
    <property type="match status" value="1"/>
</dbReference>
<dbReference type="InterPro" id="IPR036865">
    <property type="entry name" value="CRAL-TRIO_dom_sf"/>
</dbReference>